<dbReference type="InterPro" id="IPR051891">
    <property type="entry name" value="TBK1-IKBKE_adapters"/>
</dbReference>
<dbReference type="Pfam" id="PF12845">
    <property type="entry name" value="TBD"/>
    <property type="match status" value="1"/>
</dbReference>
<evidence type="ECO:0000256" key="7">
    <source>
        <dbReference type="ARBA" id="ARBA00045676"/>
    </source>
</evidence>
<dbReference type="EMBL" id="JAPFRF010000009">
    <property type="protein sequence ID" value="KAJ7322500.1"/>
    <property type="molecule type" value="Genomic_DNA"/>
</dbReference>
<dbReference type="InterPro" id="IPR024581">
    <property type="entry name" value="TBD"/>
</dbReference>
<evidence type="ECO:0000256" key="3">
    <source>
        <dbReference type="ARBA" id="ARBA00022553"/>
    </source>
</evidence>
<protein>
    <recommendedName>
        <fullName evidence="6">5-azacytidine-induced protein 2</fullName>
    </recommendedName>
</protein>
<keyword evidence="11" id="KW-1185">Reference proteome</keyword>
<evidence type="ECO:0000256" key="5">
    <source>
        <dbReference type="ARBA" id="ARBA00023054"/>
    </source>
</evidence>
<dbReference type="OrthoDB" id="8744179at2759"/>
<evidence type="ECO:0000256" key="1">
    <source>
        <dbReference type="ARBA" id="ARBA00004496"/>
    </source>
</evidence>
<comment type="subcellular location">
    <subcellularLocation>
        <location evidence="1">Cytoplasm</location>
    </subcellularLocation>
</comment>
<keyword evidence="2" id="KW-0963">Cytoplasm</keyword>
<sequence>MIEELQKNFLGSITNPNGDCSQEIRKLKRGSSAGVMDELAEDDIDILNHEKADTQKRYGEIPVPMYTGAESVASHFALVTAYEDIKKRLKETERENSLLKKRVRLLEEKLLSSHLEETTSSVGREQVNKAYQAYREACIERDSLKAKLDKMMKENTESLQVLNEQLQSKEVELLQLRAEVETERVLKSLSSNPSDWEIDKLNNALKVHCLEQDLEKLKEERNNLRKELEKVVQKSDSQEAIVTNGEFVQHQDIHSENVQQAFWDLKREMSNLHLVTELQAEILRKMQQIPSTPKKVSPYARLHGIEDLARDTTSLHLSASGTVCKKRLPPSRDRVFSHTGSPTPCTDESLVPVCDSPFQEHNSYGKSSLDDNSWVFPSPPKPSETMFWEMRNRVSHLNFPETSLDPCNQSCLHKS</sequence>
<evidence type="ECO:0000256" key="6">
    <source>
        <dbReference type="ARBA" id="ARBA00040858"/>
    </source>
</evidence>
<gene>
    <name evidence="10" type="ORF">JRQ81_018787</name>
</gene>
<feature type="coiled-coil region" evidence="8">
    <location>
        <begin position="207"/>
        <end position="241"/>
    </location>
</feature>
<evidence type="ECO:0000256" key="8">
    <source>
        <dbReference type="SAM" id="Coils"/>
    </source>
</evidence>
<dbReference type="PANTHER" id="PTHR14432:SF6">
    <property type="entry name" value="5-AZACYTIDINE-INDUCED PROTEIN 2"/>
    <property type="match status" value="1"/>
</dbReference>
<comment type="caution">
    <text evidence="10">The sequence shown here is derived from an EMBL/GenBank/DDBJ whole genome shotgun (WGS) entry which is preliminary data.</text>
</comment>
<evidence type="ECO:0000256" key="2">
    <source>
        <dbReference type="ARBA" id="ARBA00022490"/>
    </source>
</evidence>
<organism evidence="10 11">
    <name type="scientific">Phrynocephalus forsythii</name>
    <dbReference type="NCBI Taxonomy" id="171643"/>
    <lineage>
        <taxon>Eukaryota</taxon>
        <taxon>Metazoa</taxon>
        <taxon>Chordata</taxon>
        <taxon>Craniata</taxon>
        <taxon>Vertebrata</taxon>
        <taxon>Euteleostomi</taxon>
        <taxon>Lepidosauria</taxon>
        <taxon>Squamata</taxon>
        <taxon>Bifurcata</taxon>
        <taxon>Unidentata</taxon>
        <taxon>Episquamata</taxon>
        <taxon>Toxicofera</taxon>
        <taxon>Iguania</taxon>
        <taxon>Acrodonta</taxon>
        <taxon>Agamidae</taxon>
        <taxon>Agaminae</taxon>
        <taxon>Phrynocephalus</taxon>
    </lineage>
</organism>
<dbReference type="Proteomes" id="UP001142489">
    <property type="component" value="Unassembled WGS sequence"/>
</dbReference>
<dbReference type="AlphaFoldDB" id="A0A9Q0XQ78"/>
<evidence type="ECO:0000256" key="4">
    <source>
        <dbReference type="ARBA" id="ARBA00022843"/>
    </source>
</evidence>
<keyword evidence="4" id="KW-0832">Ubl conjugation</keyword>
<comment type="function">
    <text evidence="7">Adapter protein which binds TBK1 and IKBKE playing a role in antiviral innate immunity. Activates serine/threonine-protein kinase TBK1 and facilitates its oligomerization. Enhances the phosphorylation of NF-kappa-B p65 subunit RELA by TBK1. Promotes TBK1-induced as well as TNF-alpha or PMA-induced activation of NF-kappa-B. Participates in IFNB promoter activation via TICAM1.</text>
</comment>
<feature type="coiled-coil region" evidence="8">
    <location>
        <begin position="82"/>
        <end position="109"/>
    </location>
</feature>
<evidence type="ECO:0000313" key="11">
    <source>
        <dbReference type="Proteomes" id="UP001142489"/>
    </source>
</evidence>
<accession>A0A9Q0XQ78</accession>
<feature type="domain" description="Tbk1/Ikki binding" evidence="9">
    <location>
        <begin position="252"/>
        <end position="295"/>
    </location>
</feature>
<keyword evidence="3" id="KW-0597">Phosphoprotein</keyword>
<name>A0A9Q0XQ78_9SAUR</name>
<feature type="coiled-coil region" evidence="8">
    <location>
        <begin position="134"/>
        <end position="183"/>
    </location>
</feature>
<reference evidence="10" key="1">
    <citation type="journal article" date="2023" name="DNA Res.">
        <title>Chromosome-level genome assembly of Phrynocephalus forsythii using third-generation DNA sequencing and Hi-C analysis.</title>
        <authorList>
            <person name="Qi Y."/>
            <person name="Zhao W."/>
            <person name="Zhao Y."/>
            <person name="Niu C."/>
            <person name="Cao S."/>
            <person name="Zhang Y."/>
        </authorList>
    </citation>
    <scope>NUCLEOTIDE SEQUENCE</scope>
    <source>
        <tissue evidence="10">Muscle</tissue>
    </source>
</reference>
<proteinExistence type="predicted"/>
<dbReference type="GO" id="GO:0005737">
    <property type="term" value="C:cytoplasm"/>
    <property type="evidence" value="ECO:0007669"/>
    <property type="project" value="UniProtKB-SubCell"/>
</dbReference>
<dbReference type="PANTHER" id="PTHR14432">
    <property type="entry name" value="PROSAPIP2 PROTEIN/5-AZACYTIDINE INDUCED GENE 2"/>
    <property type="match status" value="1"/>
</dbReference>
<evidence type="ECO:0000313" key="10">
    <source>
        <dbReference type="EMBL" id="KAJ7322500.1"/>
    </source>
</evidence>
<evidence type="ECO:0000259" key="9">
    <source>
        <dbReference type="Pfam" id="PF12845"/>
    </source>
</evidence>
<keyword evidence="5 8" id="KW-0175">Coiled coil</keyword>